<dbReference type="EMBL" id="JAAIUW010000006">
    <property type="protein sequence ID" value="KAF7827645.1"/>
    <property type="molecule type" value="Genomic_DNA"/>
</dbReference>
<organism evidence="2 3">
    <name type="scientific">Senna tora</name>
    <dbReference type="NCBI Taxonomy" id="362788"/>
    <lineage>
        <taxon>Eukaryota</taxon>
        <taxon>Viridiplantae</taxon>
        <taxon>Streptophyta</taxon>
        <taxon>Embryophyta</taxon>
        <taxon>Tracheophyta</taxon>
        <taxon>Spermatophyta</taxon>
        <taxon>Magnoliopsida</taxon>
        <taxon>eudicotyledons</taxon>
        <taxon>Gunneridae</taxon>
        <taxon>Pentapetalae</taxon>
        <taxon>rosids</taxon>
        <taxon>fabids</taxon>
        <taxon>Fabales</taxon>
        <taxon>Fabaceae</taxon>
        <taxon>Caesalpinioideae</taxon>
        <taxon>Cassia clade</taxon>
        <taxon>Senna</taxon>
    </lineage>
</organism>
<evidence type="ECO:0000259" key="1">
    <source>
        <dbReference type="PROSITE" id="PS50011"/>
    </source>
</evidence>
<dbReference type="PANTHER" id="PTHR27006">
    <property type="entry name" value="PROMASTIGOTE SURFACE ANTIGEN PROTEIN PSA"/>
    <property type="match status" value="1"/>
</dbReference>
<dbReference type="GO" id="GO:0004672">
    <property type="term" value="F:protein kinase activity"/>
    <property type="evidence" value="ECO:0007669"/>
    <property type="project" value="InterPro"/>
</dbReference>
<name>A0A834WLF1_9FABA</name>
<sequence>MNCDTILLYWIHVRFQTSHKEHMVEQLSFVLDNIRENDKQPSHNQRQWSHSIALPYVAMDIAIEDGVDMLSLSLGLASLPFYEHPIALAEQNKAMLKSKNFLHSIMKHLKFGSAKERHNDEEEDVHRIAAQEQKTFPYEILVAVTKNFHPHHKLGEGGFGPVYKGKLDDGREIAVKKLSVRSNQGKKEFVTEAKLLARVQHRNVVNLLGFCAHGSEKLLVYEYVPHESLDKFLFSKCFL</sequence>
<dbReference type="OrthoDB" id="1418984at2759"/>
<dbReference type="PANTHER" id="PTHR27006:SF585">
    <property type="entry name" value="PROTEIN KINASE DOMAIN-CONTAINING PROTEIN"/>
    <property type="match status" value="1"/>
</dbReference>
<protein>
    <submittedName>
        <fullName evidence="2">Putative receptor-like protein kinase</fullName>
    </submittedName>
</protein>
<dbReference type="InterPro" id="IPR000719">
    <property type="entry name" value="Prot_kinase_dom"/>
</dbReference>
<reference evidence="2" key="1">
    <citation type="submission" date="2020-09" db="EMBL/GenBank/DDBJ databases">
        <title>Genome-Enabled Discovery of Anthraquinone Biosynthesis in Senna tora.</title>
        <authorList>
            <person name="Kang S.-H."/>
            <person name="Pandey R.P."/>
            <person name="Lee C.-M."/>
            <person name="Sim J.-S."/>
            <person name="Jeong J.-T."/>
            <person name="Choi B.-S."/>
            <person name="Jung M."/>
            <person name="Ginzburg D."/>
            <person name="Zhao K."/>
            <person name="Won S.Y."/>
            <person name="Oh T.-J."/>
            <person name="Yu Y."/>
            <person name="Kim N.-H."/>
            <person name="Lee O.R."/>
            <person name="Lee T.-H."/>
            <person name="Bashyal P."/>
            <person name="Kim T.-S."/>
            <person name="Lee W.-H."/>
            <person name="Kawkins C."/>
            <person name="Kim C.-K."/>
            <person name="Kim J.S."/>
            <person name="Ahn B.O."/>
            <person name="Rhee S.Y."/>
            <person name="Sohng J.K."/>
        </authorList>
    </citation>
    <scope>NUCLEOTIDE SEQUENCE</scope>
    <source>
        <tissue evidence="2">Leaf</tissue>
    </source>
</reference>
<proteinExistence type="predicted"/>
<dbReference type="SUPFAM" id="SSF56112">
    <property type="entry name" value="Protein kinase-like (PK-like)"/>
    <property type="match status" value="1"/>
</dbReference>
<comment type="caution">
    <text evidence="2">The sequence shown here is derived from an EMBL/GenBank/DDBJ whole genome shotgun (WGS) entry which is preliminary data.</text>
</comment>
<evidence type="ECO:0000313" key="2">
    <source>
        <dbReference type="EMBL" id="KAF7827645.1"/>
    </source>
</evidence>
<dbReference type="InterPro" id="IPR001245">
    <property type="entry name" value="Ser-Thr/Tyr_kinase_cat_dom"/>
</dbReference>
<evidence type="ECO:0000313" key="3">
    <source>
        <dbReference type="Proteomes" id="UP000634136"/>
    </source>
</evidence>
<dbReference type="AlphaFoldDB" id="A0A834WLF1"/>
<keyword evidence="2" id="KW-0418">Kinase</keyword>
<keyword evidence="2" id="KW-0675">Receptor</keyword>
<dbReference type="Proteomes" id="UP000634136">
    <property type="component" value="Unassembled WGS sequence"/>
</dbReference>
<accession>A0A834WLF1</accession>
<dbReference type="FunFam" id="3.30.200.20:FF:000327">
    <property type="entry name" value="Cysteine-rich receptor-like protein kinase 10"/>
    <property type="match status" value="1"/>
</dbReference>
<dbReference type="PROSITE" id="PS50011">
    <property type="entry name" value="PROTEIN_KINASE_DOM"/>
    <property type="match status" value="1"/>
</dbReference>
<gene>
    <name evidence="2" type="ORF">G2W53_018809</name>
</gene>
<feature type="domain" description="Protein kinase" evidence="1">
    <location>
        <begin position="148"/>
        <end position="239"/>
    </location>
</feature>
<dbReference type="InterPro" id="IPR011009">
    <property type="entry name" value="Kinase-like_dom_sf"/>
</dbReference>
<dbReference type="GO" id="GO:0005524">
    <property type="term" value="F:ATP binding"/>
    <property type="evidence" value="ECO:0007669"/>
    <property type="project" value="InterPro"/>
</dbReference>
<dbReference type="Pfam" id="PF07714">
    <property type="entry name" value="PK_Tyr_Ser-Thr"/>
    <property type="match status" value="1"/>
</dbReference>
<keyword evidence="2" id="KW-0808">Transferase</keyword>
<dbReference type="Gene3D" id="3.30.200.20">
    <property type="entry name" value="Phosphorylase Kinase, domain 1"/>
    <property type="match status" value="1"/>
</dbReference>
<keyword evidence="3" id="KW-1185">Reference proteome</keyword>